<accession>A0A7X0MMP2</accession>
<reference evidence="1 2" key="1">
    <citation type="submission" date="2020-08" db="EMBL/GenBank/DDBJ databases">
        <title>The Agave Microbiome: Exploring the role of microbial communities in plant adaptations to desert environments.</title>
        <authorList>
            <person name="Partida-Martinez L.P."/>
        </authorList>
    </citation>
    <scope>NUCLEOTIDE SEQUENCE [LARGE SCALE GENOMIC DNA]</scope>
    <source>
        <strain evidence="1 2">AS3.13</strain>
    </source>
</reference>
<evidence type="ECO:0000313" key="2">
    <source>
        <dbReference type="Proteomes" id="UP000522313"/>
    </source>
</evidence>
<dbReference type="RefSeq" id="WP_184503747.1">
    <property type="nucleotide sequence ID" value="NZ_JACHBT010000001.1"/>
</dbReference>
<gene>
    <name evidence="1" type="ORF">F4693_000144</name>
</gene>
<dbReference type="Proteomes" id="UP000522313">
    <property type="component" value="Unassembled WGS sequence"/>
</dbReference>
<proteinExistence type="predicted"/>
<dbReference type="EMBL" id="JACHBT010000001">
    <property type="protein sequence ID" value="MBB6503195.1"/>
    <property type="molecule type" value="Genomic_DNA"/>
</dbReference>
<evidence type="ECO:0000313" key="1">
    <source>
        <dbReference type="EMBL" id="MBB6503195.1"/>
    </source>
</evidence>
<reference evidence="1 2" key="2">
    <citation type="submission" date="2020-08" db="EMBL/GenBank/DDBJ databases">
        <authorList>
            <person name="Partida-Martinez L."/>
            <person name="Huntemann M."/>
            <person name="Clum A."/>
            <person name="Wang J."/>
            <person name="Palaniappan K."/>
            <person name="Ritter S."/>
            <person name="Chen I.-M."/>
            <person name="Stamatis D."/>
            <person name="Reddy T."/>
            <person name="O'Malley R."/>
            <person name="Daum C."/>
            <person name="Shapiro N."/>
            <person name="Ivanova N."/>
            <person name="Kyrpides N."/>
            <person name="Woyke T."/>
        </authorList>
    </citation>
    <scope>NUCLEOTIDE SEQUENCE [LARGE SCALE GENOMIC DNA]</scope>
    <source>
        <strain evidence="1 2">AS3.13</strain>
    </source>
</reference>
<sequence>MVGQPKTLYDVRKVHGSIRLACPACGTIKVHDLEELIRERSFQRRSLDWQAFLHDVWCWNCSPERTALKVGIIPFGGNDHELRVRRADTFVINLALTVLQDAACRASQHDPATPAVRLALRVLRPFLADRTLLVRFWEEAVSARKNPANETHFAHGWIVAELLRRGHSVWADFR</sequence>
<comment type="caution">
    <text evidence="1">The sequence shown here is derived from an EMBL/GenBank/DDBJ whole genome shotgun (WGS) entry which is preliminary data.</text>
</comment>
<organism evidence="1 2">
    <name type="scientific">Sphingomonas endophytica</name>
    <dbReference type="NCBI Taxonomy" id="869719"/>
    <lineage>
        <taxon>Bacteria</taxon>
        <taxon>Pseudomonadati</taxon>
        <taxon>Pseudomonadota</taxon>
        <taxon>Alphaproteobacteria</taxon>
        <taxon>Sphingomonadales</taxon>
        <taxon>Sphingomonadaceae</taxon>
        <taxon>Sphingomonas</taxon>
    </lineage>
</organism>
<name>A0A7X0MMP2_9SPHN</name>
<dbReference type="AlphaFoldDB" id="A0A7X0MMP2"/>
<protein>
    <submittedName>
        <fullName evidence="1">Uncharacterized protein</fullName>
    </submittedName>
</protein>